<keyword evidence="3" id="KW-1185">Reference proteome</keyword>
<feature type="non-terminal residue" evidence="2">
    <location>
        <position position="59"/>
    </location>
</feature>
<keyword evidence="1" id="KW-0732">Signal</keyword>
<sequence>QNIANAQIVSILLLDLLSSYTDFAESEQEILAFHIVTPLEIAMLPMVGQFQKLSLQYVE</sequence>
<gene>
    <name evidence="2" type="ORF">GMARGA_LOCUS42901</name>
</gene>
<dbReference type="EMBL" id="CAJVQB010133041">
    <property type="protein sequence ID" value="CAG8854080.1"/>
    <property type="molecule type" value="Genomic_DNA"/>
</dbReference>
<feature type="non-terminal residue" evidence="2">
    <location>
        <position position="1"/>
    </location>
</feature>
<evidence type="ECO:0000256" key="1">
    <source>
        <dbReference type="SAM" id="SignalP"/>
    </source>
</evidence>
<protein>
    <submittedName>
        <fullName evidence="2">35184_t:CDS:1</fullName>
    </submittedName>
</protein>
<feature type="signal peptide" evidence="1">
    <location>
        <begin position="1"/>
        <end position="26"/>
    </location>
</feature>
<accession>A0ABN7XH20</accession>
<dbReference type="Proteomes" id="UP000789901">
    <property type="component" value="Unassembled WGS sequence"/>
</dbReference>
<proteinExistence type="predicted"/>
<feature type="chain" id="PRO_5046418197" evidence="1">
    <location>
        <begin position="27"/>
        <end position="59"/>
    </location>
</feature>
<comment type="caution">
    <text evidence="2">The sequence shown here is derived from an EMBL/GenBank/DDBJ whole genome shotgun (WGS) entry which is preliminary data.</text>
</comment>
<evidence type="ECO:0000313" key="2">
    <source>
        <dbReference type="EMBL" id="CAG8854080.1"/>
    </source>
</evidence>
<evidence type="ECO:0000313" key="3">
    <source>
        <dbReference type="Proteomes" id="UP000789901"/>
    </source>
</evidence>
<reference evidence="2 3" key="1">
    <citation type="submission" date="2021-06" db="EMBL/GenBank/DDBJ databases">
        <authorList>
            <person name="Kallberg Y."/>
            <person name="Tangrot J."/>
            <person name="Rosling A."/>
        </authorList>
    </citation>
    <scope>NUCLEOTIDE SEQUENCE [LARGE SCALE GENOMIC DNA]</scope>
    <source>
        <strain evidence="2 3">120-4 pot B 10/14</strain>
    </source>
</reference>
<name>A0ABN7XH20_GIGMA</name>
<organism evidence="2 3">
    <name type="scientific">Gigaspora margarita</name>
    <dbReference type="NCBI Taxonomy" id="4874"/>
    <lineage>
        <taxon>Eukaryota</taxon>
        <taxon>Fungi</taxon>
        <taxon>Fungi incertae sedis</taxon>
        <taxon>Mucoromycota</taxon>
        <taxon>Glomeromycotina</taxon>
        <taxon>Glomeromycetes</taxon>
        <taxon>Diversisporales</taxon>
        <taxon>Gigasporaceae</taxon>
        <taxon>Gigaspora</taxon>
    </lineage>
</organism>